<evidence type="ECO:0000313" key="2">
    <source>
        <dbReference type="EMBL" id="KAL0480208.1"/>
    </source>
</evidence>
<organism evidence="2 3">
    <name type="scientific">Acrasis kona</name>
    <dbReference type="NCBI Taxonomy" id="1008807"/>
    <lineage>
        <taxon>Eukaryota</taxon>
        <taxon>Discoba</taxon>
        <taxon>Heterolobosea</taxon>
        <taxon>Tetramitia</taxon>
        <taxon>Eutetramitia</taxon>
        <taxon>Acrasidae</taxon>
        <taxon>Acrasis</taxon>
    </lineage>
</organism>
<evidence type="ECO:0000256" key="1">
    <source>
        <dbReference type="SAM" id="MobiDB-lite"/>
    </source>
</evidence>
<sequence>MVERRGTKYSIATNKTIKKPKLWVNKSDLDPQILMHQDGVAQALDRKNGWELSDEIEQCVQEKSNFADKKERVERNRLEKKKQHEDNLLNQKQKQVKRLAQTKPAVQESKETTIDQENNDIEEPDHGWITVRYKGCYDVDTFKKRENGKDVFVTKTKQQQSWTKMNGEKRSYKSWDKEGSIERSKQTRRNERDQADNIVSGRYSNRAI</sequence>
<accession>A0AAW2YTB6</accession>
<feature type="region of interest" description="Disordered" evidence="1">
    <location>
        <begin position="155"/>
        <end position="208"/>
    </location>
</feature>
<keyword evidence="3" id="KW-1185">Reference proteome</keyword>
<dbReference type="AlphaFoldDB" id="A0AAW2YTB6"/>
<gene>
    <name evidence="2" type="ORF">AKO1_007220</name>
</gene>
<feature type="compositionally biased region" description="Polar residues" evidence="1">
    <location>
        <begin position="155"/>
        <end position="164"/>
    </location>
</feature>
<evidence type="ECO:0000313" key="3">
    <source>
        <dbReference type="Proteomes" id="UP001431209"/>
    </source>
</evidence>
<feature type="region of interest" description="Disordered" evidence="1">
    <location>
        <begin position="94"/>
        <end position="121"/>
    </location>
</feature>
<protein>
    <submittedName>
        <fullName evidence="2">HSP70</fullName>
    </submittedName>
</protein>
<comment type="caution">
    <text evidence="2">The sequence shown here is derived from an EMBL/GenBank/DDBJ whole genome shotgun (WGS) entry which is preliminary data.</text>
</comment>
<proteinExistence type="predicted"/>
<feature type="compositionally biased region" description="Basic and acidic residues" evidence="1">
    <location>
        <begin position="166"/>
        <end position="195"/>
    </location>
</feature>
<reference evidence="2 3" key="1">
    <citation type="submission" date="2024-03" db="EMBL/GenBank/DDBJ databases">
        <title>The Acrasis kona genome and developmental transcriptomes reveal deep origins of eukaryotic multicellular pathways.</title>
        <authorList>
            <person name="Sheikh S."/>
            <person name="Fu C.-J."/>
            <person name="Brown M.W."/>
            <person name="Baldauf S.L."/>
        </authorList>
    </citation>
    <scope>NUCLEOTIDE SEQUENCE [LARGE SCALE GENOMIC DNA]</scope>
    <source>
        <strain evidence="2 3">ATCC MYA-3509</strain>
    </source>
</reference>
<dbReference type="Proteomes" id="UP001431209">
    <property type="component" value="Unassembled WGS sequence"/>
</dbReference>
<dbReference type="EMBL" id="JAOPGA020000639">
    <property type="protein sequence ID" value="KAL0480208.1"/>
    <property type="molecule type" value="Genomic_DNA"/>
</dbReference>
<name>A0AAW2YTB6_9EUKA</name>